<sequence>MLGFVTIRENMGGADRLLTETADALIARGLRLAGAVQHNLDRGPGQDCDMDLRILGDAAPPIRISQNLGTCAEGCRLDTGALATAVARAEAVLAKGADLVIVNKFGKQECFGRGFRDFIAEALAQGVPVLLSVPVEQLPGFHEFAGDLAQPVDADQALAWCQAWGRRAA</sequence>
<organism evidence="1 2">
    <name type="scientific">Paracoccus laeviglucosivorans</name>
    <dbReference type="NCBI Taxonomy" id="1197861"/>
    <lineage>
        <taxon>Bacteria</taxon>
        <taxon>Pseudomonadati</taxon>
        <taxon>Pseudomonadota</taxon>
        <taxon>Alphaproteobacteria</taxon>
        <taxon>Rhodobacterales</taxon>
        <taxon>Paracoccaceae</taxon>
        <taxon>Paracoccus</taxon>
    </lineage>
</organism>
<gene>
    <name evidence="1" type="ORF">SAMN06265221_1137</name>
</gene>
<reference evidence="1 2" key="1">
    <citation type="submission" date="2017-05" db="EMBL/GenBank/DDBJ databases">
        <authorList>
            <person name="Varghese N."/>
            <person name="Submissions S."/>
        </authorList>
    </citation>
    <scope>NUCLEOTIDE SEQUENCE [LARGE SCALE GENOMIC DNA]</scope>
    <source>
        <strain evidence="1 2">DSM 100094</strain>
    </source>
</reference>
<dbReference type="EMBL" id="FXTK01000013">
    <property type="protein sequence ID" value="SMO82547.1"/>
    <property type="molecule type" value="Genomic_DNA"/>
</dbReference>
<proteinExistence type="predicted"/>
<accession>A0A521EF55</accession>
<name>A0A521EF55_9RHOB</name>
<evidence type="ECO:0008006" key="3">
    <source>
        <dbReference type="Google" id="ProtNLM"/>
    </source>
</evidence>
<keyword evidence="2" id="KW-1185">Reference proteome</keyword>
<protein>
    <recommendedName>
        <fullName evidence="3">Nucleoside-triphosphatase THEP1</fullName>
    </recommendedName>
</protein>
<evidence type="ECO:0000313" key="2">
    <source>
        <dbReference type="Proteomes" id="UP000319014"/>
    </source>
</evidence>
<dbReference type="Proteomes" id="UP000319014">
    <property type="component" value="Unassembled WGS sequence"/>
</dbReference>
<dbReference type="InterPro" id="IPR018912">
    <property type="entry name" value="DUF2478"/>
</dbReference>
<dbReference type="AlphaFoldDB" id="A0A521EF55"/>
<dbReference type="Pfam" id="PF10649">
    <property type="entry name" value="DUF2478"/>
    <property type="match status" value="1"/>
</dbReference>
<evidence type="ECO:0000313" key="1">
    <source>
        <dbReference type="EMBL" id="SMO82547.1"/>
    </source>
</evidence>
<dbReference type="OrthoDB" id="5918880at2"/>
<dbReference type="RefSeq" id="WP_142663766.1">
    <property type="nucleotide sequence ID" value="NZ_FXTK01000013.1"/>
</dbReference>